<evidence type="ECO:0000313" key="1">
    <source>
        <dbReference type="EMBL" id="CAG7623164.1"/>
    </source>
</evidence>
<protein>
    <submittedName>
        <fullName evidence="1">Uncharacterized protein</fullName>
    </submittedName>
</protein>
<organism evidence="1 2">
    <name type="scientific">Actinacidiphila bryophytorum</name>
    <dbReference type="NCBI Taxonomy" id="1436133"/>
    <lineage>
        <taxon>Bacteria</taxon>
        <taxon>Bacillati</taxon>
        <taxon>Actinomycetota</taxon>
        <taxon>Actinomycetes</taxon>
        <taxon>Kitasatosporales</taxon>
        <taxon>Streptomycetaceae</taxon>
        <taxon>Actinacidiphila</taxon>
    </lineage>
</organism>
<dbReference type="Proteomes" id="UP001153328">
    <property type="component" value="Unassembled WGS sequence"/>
</dbReference>
<evidence type="ECO:0000313" key="2">
    <source>
        <dbReference type="Proteomes" id="UP001153328"/>
    </source>
</evidence>
<accession>A0A9W4E5H2</accession>
<name>A0A9W4E5H2_9ACTN</name>
<dbReference type="EMBL" id="CAJVAX010000008">
    <property type="protein sequence ID" value="CAG7623164.1"/>
    <property type="molecule type" value="Genomic_DNA"/>
</dbReference>
<sequence length="394" mass="43115">MIGFEIEISLPVTDAAGKKIPGDTKLAACPTRQPAGALGKPLFRVVSDSRSLPGFRGNYSNLEFVTKPWSVVGDGFTSGPLALTDTLQRIRAVRDALYTAGSVTLSHASGALLTMLPAGQGALLDPGNGYLEQAGTPGNGDGLFVHYSVGVPLGGMATFFDRLRSAAPAREGQYLPEARHRLHQAHHFAEQAAEQFVPRGTADVGRSKDRDLSAQAKRRRQVLGYLQLLFMNVVAFADHADEVEQKRPESNIKNRTVVLSRAPLADVHSRLDPMVQTYLRNNHEILTTLLADDYQEAGLKDKRSFYETAVRKIDEDPVVLLDYTTAAFTGGTSIPQQDVFGGMRQIAPHAEEEAMMVPFEIRTFGKRMKSWAEVQTDLADLSQWVQSSYELGMA</sequence>
<reference evidence="1" key="1">
    <citation type="submission" date="2021-06" db="EMBL/GenBank/DDBJ databases">
        <authorList>
            <person name="Arsene-Ploetze F."/>
        </authorList>
    </citation>
    <scope>NUCLEOTIDE SEQUENCE</scope>
    <source>
        <strain evidence="1">SBRY1</strain>
    </source>
</reference>
<dbReference type="RefSeq" id="WP_205045862.1">
    <property type="nucleotide sequence ID" value="NZ_CAJVAX010000008.1"/>
</dbReference>
<keyword evidence="2" id="KW-1185">Reference proteome</keyword>
<proteinExistence type="predicted"/>
<comment type="caution">
    <text evidence="1">The sequence shown here is derived from an EMBL/GenBank/DDBJ whole genome shotgun (WGS) entry which is preliminary data.</text>
</comment>
<gene>
    <name evidence="1" type="ORF">SBRY_160009</name>
</gene>
<dbReference type="AlphaFoldDB" id="A0A9W4E5H2"/>